<dbReference type="Proteomes" id="UP000199532">
    <property type="component" value="Unassembled WGS sequence"/>
</dbReference>
<dbReference type="NCBIfam" id="TIGR04056">
    <property type="entry name" value="OMP_RagA_SusC"/>
    <property type="match status" value="1"/>
</dbReference>
<organism evidence="5 6">
    <name type="scientific">Dyadobacter koreensis</name>
    <dbReference type="NCBI Taxonomy" id="408657"/>
    <lineage>
        <taxon>Bacteria</taxon>
        <taxon>Pseudomonadati</taxon>
        <taxon>Bacteroidota</taxon>
        <taxon>Cytophagia</taxon>
        <taxon>Cytophagales</taxon>
        <taxon>Spirosomataceae</taxon>
        <taxon>Dyadobacter</taxon>
    </lineage>
</organism>
<keyword evidence="2" id="KW-0798">TonB box</keyword>
<evidence type="ECO:0000313" key="6">
    <source>
        <dbReference type="Proteomes" id="UP000199532"/>
    </source>
</evidence>
<protein>
    <submittedName>
        <fullName evidence="5">TonB-linked outer membrane protein, SusC/RagA family</fullName>
    </submittedName>
</protein>
<name>A0A1H6QAW0_9BACT</name>
<keyword evidence="1" id="KW-0812">Transmembrane</keyword>
<dbReference type="InterPro" id="IPR023996">
    <property type="entry name" value="TonB-dep_OMP_SusC/RagA"/>
</dbReference>
<dbReference type="SUPFAM" id="SSF49464">
    <property type="entry name" value="Carboxypeptidase regulatory domain-like"/>
    <property type="match status" value="1"/>
</dbReference>
<dbReference type="GO" id="GO:0009279">
    <property type="term" value="C:cell outer membrane"/>
    <property type="evidence" value="ECO:0007669"/>
    <property type="project" value="UniProtKB-SubCell"/>
</dbReference>
<dbReference type="InterPro" id="IPR023997">
    <property type="entry name" value="TonB-dep_OMP_SusC/RagA_CS"/>
</dbReference>
<dbReference type="Gene3D" id="2.170.130.10">
    <property type="entry name" value="TonB-dependent receptor, plug domain"/>
    <property type="match status" value="1"/>
</dbReference>
<dbReference type="STRING" id="408657.SAMN04487995_0471"/>
<feature type="domain" description="TonB-dependent receptor-like beta-barrel" evidence="3">
    <location>
        <begin position="435"/>
        <end position="951"/>
    </location>
</feature>
<evidence type="ECO:0000256" key="2">
    <source>
        <dbReference type="RuleBase" id="RU003357"/>
    </source>
</evidence>
<dbReference type="InterPro" id="IPR000531">
    <property type="entry name" value="Beta-barrel_TonB"/>
</dbReference>
<dbReference type="Pfam" id="PF00593">
    <property type="entry name" value="TonB_dep_Rec_b-barrel"/>
    <property type="match status" value="1"/>
</dbReference>
<dbReference type="SUPFAM" id="SSF56935">
    <property type="entry name" value="Porins"/>
    <property type="match status" value="1"/>
</dbReference>
<dbReference type="Gene3D" id="2.60.40.1120">
    <property type="entry name" value="Carboxypeptidase-like, regulatory domain"/>
    <property type="match status" value="1"/>
</dbReference>
<reference evidence="5 6" key="1">
    <citation type="submission" date="2016-10" db="EMBL/GenBank/DDBJ databases">
        <authorList>
            <person name="de Groot N.N."/>
        </authorList>
    </citation>
    <scope>NUCLEOTIDE SEQUENCE [LARGE SCALE GENOMIC DNA]</scope>
    <source>
        <strain evidence="5 6">DSM 19938</strain>
    </source>
</reference>
<sequence>MVGYGHILHFKHVISMAQNLSNLFKRRWSGCFFLLLTSLLAGLSFQSLAQADVKGIVTSADGSGPLPGVSVLVKGTQQGTVSDGEGKYLLKSITPDAVLVFSFIGYKPQEATVGKKAVLDITLELDAANLQEVVVVGYGAQKKENLSGAVDVVDAKLLEARPIQNVAQGLQGAVPNLNIDFVSGEPGQAPNINIRGFTSINGGNPLILVDNVPMDAAELNFIAPSDIKSISVLKDASSAAIYGARAAYGVILITTKTGTKEKMSINYSNNFSFGKPTVLPDKIIDPYIYMRLLETSTDNTPWDNVNYTASQYEWARQRSDNPSGTDPIRLNPLDNSLYEYMGNTDWTKYFLDNFTLSQRHNVSLAGKSGKASYYVSGAYDSQNGALRIAEDKFDRYTTRGKVNLQPFKWLSIGNNTSIALTDRSKPRQLSIQRLYDLFPTSVDKNPDGTWANTDVGRVGAQLTEGGRYLKKNNMFQTTFNAEMSFFDNMLKFNSDFTARRENINLSENQSKIRIGYGPDDIREEGNNIAYRRADNINYSVFNAYATFNKTLGFHNLNAVTGYNQESNRAEFFTAQKAGVISSSLPSIGLATGEALVNEGIREWAIRGAFYRLNYIYKEKYIVEFNGRYDGSSKFPKDKRFGFFPSASAAWKVDGEKFWKPFSKIVNHFKVRGSYGLLGNQFVNEYGYIATMGTERGRYIIDGNVPQIVTSAPLVSPNYTWEKVSSANIGADLGFFQHRISASFDYYQRATKGMLTQGRDLPDVLGAVEPKENAADLKTKGWELSVGYDDDFNVGGKNLRFNSKFTLGDSRSYITDFDNPNRNLTQYYKGMELGEMWGLKSDGLFQSQEEINKLDQTQIIPWGALSIVPGWPKYQDLDGNGKIEKGTTVGAPKDLSKIGNVTPRLRFGLNLGAEWNGFDIRAFFQGIGKMDYYPLNYLYWGSYQQPYAGGYAHLLDFYRGAPDSDVQRAQHSQSYINAGLADANTDAKFPVLQSWLADRNLGERIDQSQGLAIPQTRYLLSGAYLRLKNLTVGYTFPSAMLEKVKISRLRIYASGENLTELSKVKKYFDPESITDNVDKVDPSKSTESGWGYAYPFQRKFSFGLEIQF</sequence>
<dbReference type="AlphaFoldDB" id="A0A1H6QAW0"/>
<dbReference type="InterPro" id="IPR012910">
    <property type="entry name" value="Plug_dom"/>
</dbReference>
<dbReference type="EMBL" id="FNXY01000001">
    <property type="protein sequence ID" value="SEI40908.1"/>
    <property type="molecule type" value="Genomic_DNA"/>
</dbReference>
<dbReference type="Pfam" id="PF07715">
    <property type="entry name" value="Plug"/>
    <property type="match status" value="1"/>
</dbReference>
<keyword evidence="6" id="KW-1185">Reference proteome</keyword>
<feature type="domain" description="TonB-dependent receptor plug" evidence="4">
    <location>
        <begin position="143"/>
        <end position="250"/>
    </location>
</feature>
<keyword evidence="1" id="KW-0813">Transport</keyword>
<evidence type="ECO:0000259" key="4">
    <source>
        <dbReference type="Pfam" id="PF07715"/>
    </source>
</evidence>
<evidence type="ECO:0000259" key="3">
    <source>
        <dbReference type="Pfam" id="PF00593"/>
    </source>
</evidence>
<accession>A0A1H6QAW0</accession>
<evidence type="ECO:0000313" key="5">
    <source>
        <dbReference type="EMBL" id="SEI40908.1"/>
    </source>
</evidence>
<dbReference type="PROSITE" id="PS52016">
    <property type="entry name" value="TONB_DEPENDENT_REC_3"/>
    <property type="match status" value="1"/>
</dbReference>
<evidence type="ECO:0000256" key="1">
    <source>
        <dbReference type="PROSITE-ProRule" id="PRU01360"/>
    </source>
</evidence>
<proteinExistence type="inferred from homology"/>
<keyword evidence="1" id="KW-1134">Transmembrane beta strand</keyword>
<dbReference type="Pfam" id="PF13715">
    <property type="entry name" value="CarbopepD_reg_2"/>
    <property type="match status" value="1"/>
</dbReference>
<comment type="similarity">
    <text evidence="1 2">Belongs to the TonB-dependent receptor family.</text>
</comment>
<dbReference type="InterPro" id="IPR037066">
    <property type="entry name" value="Plug_dom_sf"/>
</dbReference>
<comment type="subcellular location">
    <subcellularLocation>
        <location evidence="1">Cell outer membrane</location>
        <topology evidence="1">Multi-pass membrane protein</topology>
    </subcellularLocation>
</comment>
<dbReference type="InterPro" id="IPR039426">
    <property type="entry name" value="TonB-dep_rcpt-like"/>
</dbReference>
<dbReference type="InterPro" id="IPR008969">
    <property type="entry name" value="CarboxyPept-like_regulatory"/>
</dbReference>
<gene>
    <name evidence="5" type="ORF">SAMN04487995_0471</name>
</gene>
<keyword evidence="1" id="KW-0998">Cell outer membrane</keyword>
<keyword evidence="1 2" id="KW-0472">Membrane</keyword>
<dbReference type="NCBIfam" id="TIGR04057">
    <property type="entry name" value="SusC_RagA_signa"/>
    <property type="match status" value="1"/>
</dbReference>